<evidence type="ECO:0000313" key="2">
    <source>
        <dbReference type="EMBL" id="ELS53828.1"/>
    </source>
</evidence>
<evidence type="ECO:0000256" key="1">
    <source>
        <dbReference type="SAM" id="MobiDB-lite"/>
    </source>
</evidence>
<accession>L8PCF7</accession>
<comment type="caution">
    <text evidence="2">The sequence shown here is derived from an EMBL/GenBank/DDBJ whole genome shotgun (WGS) entry which is preliminary data.</text>
</comment>
<evidence type="ECO:0000313" key="3">
    <source>
        <dbReference type="Proteomes" id="UP000011205"/>
    </source>
</evidence>
<dbReference type="EMBL" id="AMLP01000155">
    <property type="protein sequence ID" value="ELS53828.1"/>
    <property type="molecule type" value="Genomic_DNA"/>
</dbReference>
<name>L8PCF7_STRVR</name>
<protein>
    <submittedName>
        <fullName evidence="2">Uncharacterized protein</fullName>
    </submittedName>
</protein>
<gene>
    <name evidence="2" type="ORF">STVIR_5260</name>
</gene>
<reference evidence="2 3" key="1">
    <citation type="journal article" date="2013" name="Genome Announc.">
        <title>Draft Genome Sequence of Streptomyces viridochromogenes Strain Tu57, Producer of Avilamycin.</title>
        <authorList>
            <person name="Gruning B.A."/>
            <person name="Erxleben A."/>
            <person name="Hahnlein A."/>
            <person name="Gunther S."/>
        </authorList>
    </citation>
    <scope>NUCLEOTIDE SEQUENCE [LARGE SCALE GENOMIC DNA]</scope>
    <source>
        <strain evidence="2 3">Tue57</strain>
    </source>
</reference>
<organism evidence="2 3">
    <name type="scientific">Streptomyces viridochromogenes Tue57</name>
    <dbReference type="NCBI Taxonomy" id="1160705"/>
    <lineage>
        <taxon>Bacteria</taxon>
        <taxon>Bacillati</taxon>
        <taxon>Actinomycetota</taxon>
        <taxon>Actinomycetes</taxon>
        <taxon>Kitasatosporales</taxon>
        <taxon>Streptomycetaceae</taxon>
        <taxon>Streptomyces</taxon>
    </lineage>
</organism>
<proteinExistence type="predicted"/>
<feature type="region of interest" description="Disordered" evidence="1">
    <location>
        <begin position="1"/>
        <end position="32"/>
    </location>
</feature>
<dbReference type="AlphaFoldDB" id="L8PCF7"/>
<dbReference type="Proteomes" id="UP000011205">
    <property type="component" value="Unassembled WGS sequence"/>
</dbReference>
<sequence>MRVHGCLNPPSGPRGAFPLQGARVSRSNSAQA</sequence>